<evidence type="ECO:0000256" key="5">
    <source>
        <dbReference type="ARBA" id="ARBA00023136"/>
    </source>
</evidence>
<feature type="transmembrane region" description="Helical" evidence="6">
    <location>
        <begin position="170"/>
        <end position="190"/>
    </location>
</feature>
<dbReference type="PANTHER" id="PTHR23504:SF15">
    <property type="entry name" value="MAJOR FACILITATOR SUPERFAMILY (MFS) PROFILE DOMAIN-CONTAINING PROTEIN"/>
    <property type="match status" value="1"/>
</dbReference>
<accession>A0A812MGT7</accession>
<feature type="transmembrane region" description="Helical" evidence="6">
    <location>
        <begin position="293"/>
        <end position="313"/>
    </location>
</feature>
<evidence type="ECO:0008006" key="9">
    <source>
        <dbReference type="Google" id="ProtNLM"/>
    </source>
</evidence>
<reference evidence="7" key="1">
    <citation type="submission" date="2021-02" db="EMBL/GenBank/DDBJ databases">
        <authorList>
            <person name="Dougan E. K."/>
            <person name="Rhodes N."/>
            <person name="Thang M."/>
            <person name="Chan C."/>
        </authorList>
    </citation>
    <scope>NUCLEOTIDE SEQUENCE</scope>
</reference>
<comment type="caution">
    <text evidence="7">The sequence shown here is derived from an EMBL/GenBank/DDBJ whole genome shotgun (WGS) entry which is preliminary data.</text>
</comment>
<dbReference type="InterPro" id="IPR001958">
    <property type="entry name" value="Tet-R_TetA/multi-R_MdtG-like"/>
</dbReference>
<feature type="transmembrane region" description="Helical" evidence="6">
    <location>
        <begin position="107"/>
        <end position="128"/>
    </location>
</feature>
<dbReference type="GO" id="GO:0016020">
    <property type="term" value="C:membrane"/>
    <property type="evidence" value="ECO:0007669"/>
    <property type="project" value="UniProtKB-SubCell"/>
</dbReference>
<dbReference type="InterPro" id="IPR036259">
    <property type="entry name" value="MFS_trans_sf"/>
</dbReference>
<keyword evidence="3 6" id="KW-0812">Transmembrane</keyword>
<keyword evidence="4 6" id="KW-1133">Transmembrane helix</keyword>
<evidence type="ECO:0000256" key="1">
    <source>
        <dbReference type="ARBA" id="ARBA00004141"/>
    </source>
</evidence>
<evidence type="ECO:0000256" key="2">
    <source>
        <dbReference type="ARBA" id="ARBA00022448"/>
    </source>
</evidence>
<evidence type="ECO:0000256" key="3">
    <source>
        <dbReference type="ARBA" id="ARBA00022692"/>
    </source>
</evidence>
<keyword evidence="2" id="KW-0813">Transport</keyword>
<sequence length="473" mass="49486">MALSLTCKTCKRKPRNKLQPCAAGSSPKPRFGNNKLTFAKYVLDYVSAAQCSTFSLEASSGYQLLLLCPDDVLSAAWPNSSSNIWKTASLIFRILVAASGRLGRLRVLRACLAGAAFASMLIAFSNSIPGILIGRFMAGAFAASVPVAQAAVTDLVPGAEAATALSRVAAASQLGVVVGPVASAAAAGFLTKAFGLPPRLGVRVAFAAASLASLTVLAVSAVVGGAGDSEPTAVKSAAKATEVLTTSAPSAVGRFAQPLLRLVALTVGWSLTLSVSTYCLFAHRCLGYGQSRLSTTFSVGAATTVLTQIAIFPRVVGCLGANMACALGLLGVSVGLCGFSLIWRQPVHTALYLLVRLGSGIADTSTATLVAVDSKTSEERARNLSLITSTRAAARIVTPMLSADLFEVSASHKRAPGALPYLVFLPQSKQIFVLFRNNNVFYEALAWELKDVERALRSELQDFKNVHIDLEPW</sequence>
<keyword evidence="5 6" id="KW-0472">Membrane</keyword>
<dbReference type="OrthoDB" id="205889at2759"/>
<dbReference type="Proteomes" id="UP000604046">
    <property type="component" value="Unassembled WGS sequence"/>
</dbReference>
<organism evidence="7 8">
    <name type="scientific">Symbiodinium natans</name>
    <dbReference type="NCBI Taxonomy" id="878477"/>
    <lineage>
        <taxon>Eukaryota</taxon>
        <taxon>Sar</taxon>
        <taxon>Alveolata</taxon>
        <taxon>Dinophyceae</taxon>
        <taxon>Suessiales</taxon>
        <taxon>Symbiodiniaceae</taxon>
        <taxon>Symbiodinium</taxon>
    </lineage>
</organism>
<name>A0A812MGT7_9DINO</name>
<dbReference type="GO" id="GO:0022857">
    <property type="term" value="F:transmembrane transporter activity"/>
    <property type="evidence" value="ECO:0007669"/>
    <property type="project" value="InterPro"/>
</dbReference>
<evidence type="ECO:0000313" key="8">
    <source>
        <dbReference type="Proteomes" id="UP000604046"/>
    </source>
</evidence>
<dbReference type="Pfam" id="PF07690">
    <property type="entry name" value="MFS_1"/>
    <property type="match status" value="1"/>
</dbReference>
<evidence type="ECO:0000256" key="6">
    <source>
        <dbReference type="SAM" id="Phobius"/>
    </source>
</evidence>
<feature type="transmembrane region" description="Helical" evidence="6">
    <location>
        <begin position="202"/>
        <end position="223"/>
    </location>
</feature>
<keyword evidence="8" id="KW-1185">Reference proteome</keyword>
<evidence type="ECO:0000256" key="4">
    <source>
        <dbReference type="ARBA" id="ARBA00022989"/>
    </source>
</evidence>
<dbReference type="PRINTS" id="PR01035">
    <property type="entry name" value="TCRTETA"/>
</dbReference>
<gene>
    <name evidence="7" type="ORF">SNAT2548_LOCUS13399</name>
</gene>
<dbReference type="PANTHER" id="PTHR23504">
    <property type="entry name" value="MAJOR FACILITATOR SUPERFAMILY DOMAIN-CONTAINING PROTEIN 10"/>
    <property type="match status" value="1"/>
</dbReference>
<proteinExistence type="predicted"/>
<feature type="transmembrane region" description="Helical" evidence="6">
    <location>
        <begin position="319"/>
        <end position="343"/>
    </location>
</feature>
<dbReference type="AlphaFoldDB" id="A0A812MGT7"/>
<dbReference type="InterPro" id="IPR011701">
    <property type="entry name" value="MFS"/>
</dbReference>
<comment type="subcellular location">
    <subcellularLocation>
        <location evidence="1">Membrane</location>
        <topology evidence="1">Multi-pass membrane protein</topology>
    </subcellularLocation>
</comment>
<feature type="transmembrane region" description="Helical" evidence="6">
    <location>
        <begin position="259"/>
        <end position="281"/>
    </location>
</feature>
<dbReference type="EMBL" id="CAJNDS010001402">
    <property type="protein sequence ID" value="CAE7258098.1"/>
    <property type="molecule type" value="Genomic_DNA"/>
</dbReference>
<dbReference type="Gene3D" id="1.20.1250.20">
    <property type="entry name" value="MFS general substrate transporter like domains"/>
    <property type="match status" value="1"/>
</dbReference>
<evidence type="ECO:0000313" key="7">
    <source>
        <dbReference type="EMBL" id="CAE7258098.1"/>
    </source>
</evidence>
<protein>
    <recommendedName>
        <fullName evidence="9">Major facilitator superfamily (MFS) profile domain-containing protein</fullName>
    </recommendedName>
</protein>
<dbReference type="SUPFAM" id="SSF103473">
    <property type="entry name" value="MFS general substrate transporter"/>
    <property type="match status" value="1"/>
</dbReference>